<dbReference type="Proteomes" id="UP001143856">
    <property type="component" value="Unassembled WGS sequence"/>
</dbReference>
<dbReference type="EMBL" id="JAPDGR010000731">
    <property type="protein sequence ID" value="KAJ2987846.1"/>
    <property type="molecule type" value="Genomic_DNA"/>
</dbReference>
<sequence>MAELMLTQAPVQGPQEDPWAAIVLSLDGGGVRGLSSLYILREIMKEIKRLDDEAPAGDRLEQGSNGRLPLPCHYFDFIIGTSTGGLIAIMLGRLRMGVTDCIQQYWVLSNAIFRPTRQRYLQLYSRKKVQNAAKEVVKKYCSCHQGEDGVCNGGEDLRQYDYDEEGTRSSNPALANKTCRVAVLTVREGGITTFEPRQNDKLILFRSYNHSVQYRTNLSSQPKELNPRTLENCKLRIHEACSATSAAPTYFRSVWLRGRKFIDGGVQANNPSIHAWNEATQMAYTTPPHALVSIGTGMSKKYDRFSIRSFICFVARNITDTERDHETARGLPGPGRYFRFNVPEGPLNTVHKGLAKIKLSACKKKHKRPWHVRVANRLSQKQPASPAVPNLLSDANPTNGSETNTTNTPAVSRPPTRRETSKRVKEVAAEDECLRRDVEEKRKGGFKPSKYDYKTFDDIRDRTIQYCNSIQEGEQDNHDIKKLIISCATMLREQSLRRRNLERAGTPGVRSFTQFRKHPNPKSKRTEW</sequence>
<comment type="caution">
    <text evidence="1">The sequence shown here is derived from an EMBL/GenBank/DDBJ whole genome shotgun (WGS) entry which is preliminary data.</text>
</comment>
<evidence type="ECO:0000313" key="2">
    <source>
        <dbReference type="Proteomes" id="UP001143856"/>
    </source>
</evidence>
<reference evidence="1" key="1">
    <citation type="submission" date="2022-10" db="EMBL/GenBank/DDBJ databases">
        <title>Genome Sequence of Xylaria curta.</title>
        <authorList>
            <person name="Buettner E."/>
        </authorList>
    </citation>
    <scope>NUCLEOTIDE SEQUENCE</scope>
    <source>
        <strain evidence="1">Babe10</strain>
    </source>
</reference>
<accession>A0ACC1P9L7</accession>
<proteinExistence type="predicted"/>
<organism evidence="1 2">
    <name type="scientific">Xylaria curta</name>
    <dbReference type="NCBI Taxonomy" id="42375"/>
    <lineage>
        <taxon>Eukaryota</taxon>
        <taxon>Fungi</taxon>
        <taxon>Dikarya</taxon>
        <taxon>Ascomycota</taxon>
        <taxon>Pezizomycotina</taxon>
        <taxon>Sordariomycetes</taxon>
        <taxon>Xylariomycetidae</taxon>
        <taxon>Xylariales</taxon>
        <taxon>Xylariaceae</taxon>
        <taxon>Xylaria</taxon>
    </lineage>
</organism>
<name>A0ACC1P9L7_9PEZI</name>
<evidence type="ECO:0000313" key="1">
    <source>
        <dbReference type="EMBL" id="KAJ2987846.1"/>
    </source>
</evidence>
<gene>
    <name evidence="1" type="ORF">NUW58_g4285</name>
</gene>
<keyword evidence="2" id="KW-1185">Reference proteome</keyword>
<protein>
    <submittedName>
        <fullName evidence="1">Uncharacterized protein</fullName>
    </submittedName>
</protein>